<protein>
    <recommendedName>
        <fullName evidence="5">YcxB-like protein</fullName>
    </recommendedName>
</protein>
<organism evidence="3 4">
    <name type="scientific">Nocardia alba</name>
    <dbReference type="NCBI Taxonomy" id="225051"/>
    <lineage>
        <taxon>Bacteria</taxon>
        <taxon>Bacillati</taxon>
        <taxon>Actinomycetota</taxon>
        <taxon>Actinomycetes</taxon>
        <taxon>Mycobacteriales</taxon>
        <taxon>Nocardiaceae</taxon>
        <taxon>Nocardia</taxon>
    </lineage>
</organism>
<feature type="transmembrane region" description="Helical" evidence="2">
    <location>
        <begin position="248"/>
        <end position="267"/>
    </location>
</feature>
<gene>
    <name evidence="3" type="ORF">DFR71_0528</name>
</gene>
<feature type="transmembrane region" description="Helical" evidence="2">
    <location>
        <begin position="78"/>
        <end position="98"/>
    </location>
</feature>
<dbReference type="AlphaFoldDB" id="A0A4R1FWV6"/>
<name>A0A4R1FWV6_9NOCA</name>
<evidence type="ECO:0000313" key="3">
    <source>
        <dbReference type="EMBL" id="TCJ99547.1"/>
    </source>
</evidence>
<dbReference type="STRING" id="1210063.GCA_001612665_02545"/>
<evidence type="ECO:0000256" key="1">
    <source>
        <dbReference type="SAM" id="MobiDB-lite"/>
    </source>
</evidence>
<feature type="transmembrane region" description="Helical" evidence="2">
    <location>
        <begin position="104"/>
        <end position="122"/>
    </location>
</feature>
<feature type="compositionally biased region" description="Pro residues" evidence="1">
    <location>
        <begin position="9"/>
        <end position="20"/>
    </location>
</feature>
<evidence type="ECO:0000313" key="4">
    <source>
        <dbReference type="Proteomes" id="UP000294856"/>
    </source>
</evidence>
<keyword evidence="2" id="KW-0812">Transmembrane</keyword>
<dbReference type="RefSeq" id="WP_067449449.1">
    <property type="nucleotide sequence ID" value="NZ_SMFR01000001.1"/>
</dbReference>
<proteinExistence type="predicted"/>
<evidence type="ECO:0008006" key="5">
    <source>
        <dbReference type="Google" id="ProtNLM"/>
    </source>
</evidence>
<comment type="caution">
    <text evidence="3">The sequence shown here is derived from an EMBL/GenBank/DDBJ whole genome shotgun (WGS) entry which is preliminary data.</text>
</comment>
<dbReference type="Proteomes" id="UP000294856">
    <property type="component" value="Unassembled WGS sequence"/>
</dbReference>
<reference evidence="3 4" key="1">
    <citation type="submission" date="2019-03" db="EMBL/GenBank/DDBJ databases">
        <title>Genomic Encyclopedia of Type Strains, Phase IV (KMG-IV): sequencing the most valuable type-strain genomes for metagenomic binning, comparative biology and taxonomic classification.</title>
        <authorList>
            <person name="Goeker M."/>
        </authorList>
    </citation>
    <scope>NUCLEOTIDE SEQUENCE [LARGE SCALE GENOMIC DNA]</scope>
    <source>
        <strain evidence="3 4">DSM 44684</strain>
    </source>
</reference>
<keyword evidence="2" id="KW-0472">Membrane</keyword>
<sequence length="391" mass="41833">MNDQGPSLEPAPPPTDPPAPASVQPLPTTVAQPDVDPFTQLAPEIPGLDAPDATVVMTPETAAQLARHNALRAAPRQIAILLAIAIPASTIVLLWLDLPPAKILAFQGAVVAYVVIVMYFSLRRQFRSLTRSDITTALCAITLGADALDLGDSSSRTRIGYDRISSVEANRRVVTLGFDNRHLALPRALFPDALLTRLRLLIETDPAARPSPLPPFPRLPLPQAHTVIAADTARGLTIARRLEPWRRVTGQLATVFLLVEACALGALGFGVPGALTALATASLFGLTIRWWMRRPSDNALRQYQGLLPVASGLAAQFGTDALVLGGATFMLRAPYSIVTKVVVRADCAVLSYGNTALVYPRALFPPEICCRLRELGVTVVEHRPTGAAQPT</sequence>
<feature type="region of interest" description="Disordered" evidence="1">
    <location>
        <begin position="1"/>
        <end position="29"/>
    </location>
</feature>
<dbReference type="EMBL" id="SMFR01000001">
    <property type="protein sequence ID" value="TCJ99547.1"/>
    <property type="molecule type" value="Genomic_DNA"/>
</dbReference>
<evidence type="ECO:0000256" key="2">
    <source>
        <dbReference type="SAM" id="Phobius"/>
    </source>
</evidence>
<accession>A0A4R1FWV6</accession>
<keyword evidence="2" id="KW-1133">Transmembrane helix</keyword>
<keyword evidence="4" id="KW-1185">Reference proteome</keyword>